<protein>
    <submittedName>
        <fullName evidence="2">ABC transporter, permease protein</fullName>
    </submittedName>
</protein>
<organism evidence="2 3">
    <name type="scientific">Thermofilum pendens (strain DSM 2475 / Hrk 5)</name>
    <dbReference type="NCBI Taxonomy" id="368408"/>
    <lineage>
        <taxon>Archaea</taxon>
        <taxon>Thermoproteota</taxon>
        <taxon>Thermoprotei</taxon>
        <taxon>Thermofilales</taxon>
        <taxon>Thermofilaceae</taxon>
        <taxon>Thermofilum</taxon>
    </lineage>
</organism>
<name>A1RW98_THEPD</name>
<evidence type="ECO:0000256" key="1">
    <source>
        <dbReference type="SAM" id="Phobius"/>
    </source>
</evidence>
<feature type="transmembrane region" description="Helical" evidence="1">
    <location>
        <begin position="39"/>
        <end position="62"/>
    </location>
</feature>
<evidence type="ECO:0000313" key="2">
    <source>
        <dbReference type="EMBL" id="ABL77478.1"/>
    </source>
</evidence>
<keyword evidence="1" id="KW-1133">Transmembrane helix</keyword>
<dbReference type="EMBL" id="CP000505">
    <property type="protein sequence ID" value="ABL77478.1"/>
    <property type="molecule type" value="Genomic_DNA"/>
</dbReference>
<accession>A1RW98</accession>
<keyword evidence="1" id="KW-0812">Transmembrane</keyword>
<dbReference type="InterPro" id="IPR017195">
    <property type="entry name" value="ABC_thiamin-permease_prd"/>
</dbReference>
<feature type="transmembrane region" description="Helical" evidence="1">
    <location>
        <begin position="74"/>
        <end position="96"/>
    </location>
</feature>
<feature type="transmembrane region" description="Helical" evidence="1">
    <location>
        <begin position="116"/>
        <end position="138"/>
    </location>
</feature>
<keyword evidence="1" id="KW-0472">Membrane</keyword>
<dbReference type="AlphaFoldDB" id="A1RW98"/>
<dbReference type="RefSeq" id="WP_011751743.1">
    <property type="nucleotide sequence ID" value="NC_008698.1"/>
</dbReference>
<dbReference type="OrthoDB" id="18473at2157"/>
<proteinExistence type="predicted"/>
<keyword evidence="3" id="KW-1185">Reference proteome</keyword>
<dbReference type="HOGENOM" id="CLU_089225_1_0_2"/>
<dbReference type="EnsemblBacteria" id="ABL77478">
    <property type="protein sequence ID" value="ABL77478"/>
    <property type="gene ID" value="Tpen_0068"/>
</dbReference>
<evidence type="ECO:0000313" key="3">
    <source>
        <dbReference type="Proteomes" id="UP000000641"/>
    </source>
</evidence>
<feature type="transmembrane region" description="Helical" evidence="1">
    <location>
        <begin position="150"/>
        <end position="172"/>
    </location>
</feature>
<dbReference type="GeneID" id="4601056"/>
<dbReference type="eggNOG" id="arCOG07486">
    <property type="taxonomic scope" value="Archaea"/>
</dbReference>
<gene>
    <name evidence="2" type="ordered locus">Tpen_0068</name>
</gene>
<dbReference type="STRING" id="368408.Tpen_0068"/>
<dbReference type="Proteomes" id="UP000000641">
    <property type="component" value="Chromosome"/>
</dbReference>
<dbReference type="Pfam" id="PF09819">
    <property type="entry name" value="ABC_cobalt"/>
    <property type="match status" value="1"/>
</dbReference>
<dbReference type="KEGG" id="tpe:Tpen_0068"/>
<feature type="transmembrane region" description="Helical" evidence="1">
    <location>
        <begin position="12"/>
        <end position="33"/>
    </location>
</feature>
<reference evidence="3" key="1">
    <citation type="journal article" date="2008" name="J. Bacteriol.">
        <title>Genome sequence of Thermofilum pendens reveals an exceptional loss of biosynthetic pathways without genome reduction.</title>
        <authorList>
            <person name="Anderson I."/>
            <person name="Rodriguez J."/>
            <person name="Susanti D."/>
            <person name="Porat I."/>
            <person name="Reich C."/>
            <person name="Ulrich L.E."/>
            <person name="Elkins J.G."/>
            <person name="Mavromatis K."/>
            <person name="Lykidis A."/>
            <person name="Kim E."/>
            <person name="Thompson L.S."/>
            <person name="Nolan M."/>
            <person name="Land M."/>
            <person name="Copeland A."/>
            <person name="Lapidus A."/>
            <person name="Lucas S."/>
            <person name="Detter C."/>
            <person name="Zhulin I.B."/>
            <person name="Olsen G.J."/>
            <person name="Whitman W."/>
            <person name="Mukhopadhyay B."/>
            <person name="Bristow J."/>
            <person name="Kyrpides N."/>
        </authorList>
    </citation>
    <scope>NUCLEOTIDE SEQUENCE [LARGE SCALE GENOMIC DNA]</scope>
    <source>
        <strain evidence="3">DSM 2475 / Hrk 5</strain>
    </source>
</reference>
<sequence length="200" mass="21698">MREEKLRVEELVLTAVLSAIIGAVFLVWSNVVWGASKLVLGLTLTPIIYGMWFIGATVPAYIVRKPLVALLGEFLAAVLELFYGSQFASTVLLYGFMQGLMSELVFFATRYKRWDWATMALAGAAPALWAAPADTVLYGITNPLSPGQRVVFWSLYFVSGALIAGVLVKALIDYVAKSSSLLDYFAVGKSVKKIGGSTSQ</sequence>